<evidence type="ECO:0000256" key="1">
    <source>
        <dbReference type="SAM" id="Phobius"/>
    </source>
</evidence>
<accession>A0ABV1RIK1</accession>
<sequence>MNLLVSFDRLRFLLNRFSERLWVRPLALCSLSIAVVFAAKIIDGSKLANLAPVVAQDSVETLLSVMASSMLVIATFSVASMVSAYAAASGSATPRSFALMLADDVSQNALSTFVGAFIFSVVALTALKNDFYESAGLFVLFALTVIVFAVVIVTFVRWVDSIARLGRIGSTIDKVEGATERALIRRRDMPTLGGISTSGTLGPGQAVYASKIGYVQHIDMAVLQSWAEGVDAQVVVLALPGTFASSNRALAYVTISSGEQAGIDYPSLLSAFQIGNDRTFEDDPRFGLVALSEIAARALSPAVNDPGTAIKVIGTLVRVISLINEPSNPEARNLIEYDRVAVPEISISDMFDDAFTSIARDGAGTVEVGIRLQKALSSLESLNNESIQKAARYHRNLALKRACKALDIEEDIATVKNAASKNADLTLNQDRN</sequence>
<organism evidence="2 3">
    <name type="scientific">Catenovulum sediminis</name>
    <dbReference type="NCBI Taxonomy" id="1740262"/>
    <lineage>
        <taxon>Bacteria</taxon>
        <taxon>Pseudomonadati</taxon>
        <taxon>Pseudomonadota</taxon>
        <taxon>Gammaproteobacteria</taxon>
        <taxon>Alteromonadales</taxon>
        <taxon>Alteromonadaceae</taxon>
        <taxon>Catenovulum</taxon>
    </lineage>
</organism>
<feature type="transmembrane region" description="Helical" evidence="1">
    <location>
        <begin position="109"/>
        <end position="127"/>
    </location>
</feature>
<name>A0ABV1RIK1_9ALTE</name>
<comment type="caution">
    <text evidence="2">The sequence shown here is derived from an EMBL/GenBank/DDBJ whole genome shotgun (WGS) entry which is preliminary data.</text>
</comment>
<dbReference type="InterPro" id="IPR018723">
    <property type="entry name" value="DUF2254_membrane"/>
</dbReference>
<dbReference type="Proteomes" id="UP001467690">
    <property type="component" value="Unassembled WGS sequence"/>
</dbReference>
<protein>
    <submittedName>
        <fullName evidence="2">DUF2254 domain-containing protein</fullName>
    </submittedName>
</protein>
<reference evidence="2 3" key="1">
    <citation type="submission" date="2024-06" db="EMBL/GenBank/DDBJ databases">
        <authorList>
            <person name="Chen R.Y."/>
        </authorList>
    </citation>
    <scope>NUCLEOTIDE SEQUENCE [LARGE SCALE GENOMIC DNA]</scope>
    <source>
        <strain evidence="2 3">D2</strain>
    </source>
</reference>
<keyword evidence="1" id="KW-1133">Transmembrane helix</keyword>
<proteinExistence type="predicted"/>
<keyword evidence="1" id="KW-0812">Transmembrane</keyword>
<evidence type="ECO:0000313" key="3">
    <source>
        <dbReference type="Proteomes" id="UP001467690"/>
    </source>
</evidence>
<feature type="transmembrane region" description="Helical" evidence="1">
    <location>
        <begin position="21"/>
        <end position="42"/>
    </location>
</feature>
<evidence type="ECO:0000313" key="2">
    <source>
        <dbReference type="EMBL" id="MER2492754.1"/>
    </source>
</evidence>
<dbReference type="Pfam" id="PF10011">
    <property type="entry name" value="DUF2254"/>
    <property type="match status" value="1"/>
</dbReference>
<dbReference type="EMBL" id="JBELOE010000228">
    <property type="protein sequence ID" value="MER2492754.1"/>
    <property type="molecule type" value="Genomic_DNA"/>
</dbReference>
<feature type="transmembrane region" description="Helical" evidence="1">
    <location>
        <begin position="62"/>
        <end position="88"/>
    </location>
</feature>
<keyword evidence="1" id="KW-0472">Membrane</keyword>
<feature type="transmembrane region" description="Helical" evidence="1">
    <location>
        <begin position="139"/>
        <end position="159"/>
    </location>
</feature>
<gene>
    <name evidence="2" type="ORF">ABS311_12785</name>
</gene>
<dbReference type="RefSeq" id="WP_350402223.1">
    <property type="nucleotide sequence ID" value="NZ_JBELOE010000228.1"/>
</dbReference>
<keyword evidence="3" id="KW-1185">Reference proteome</keyword>